<keyword evidence="1" id="KW-0677">Repeat</keyword>
<dbReference type="PROSITE" id="PS50088">
    <property type="entry name" value="ANK_REPEAT"/>
    <property type="match status" value="4"/>
</dbReference>
<keyword evidence="2 3" id="KW-0040">ANK repeat</keyword>
<reference evidence="4" key="1">
    <citation type="submission" date="2022-12" db="EMBL/GenBank/DDBJ databases">
        <authorList>
            <person name="Petersen C."/>
        </authorList>
    </citation>
    <scope>NUCLEOTIDE SEQUENCE</scope>
    <source>
        <strain evidence="4">IBT 35675</strain>
    </source>
</reference>
<gene>
    <name evidence="4" type="ORF">N7541_007984</name>
</gene>
<evidence type="ECO:0000313" key="5">
    <source>
        <dbReference type="Proteomes" id="UP001148299"/>
    </source>
</evidence>
<dbReference type="PANTHER" id="PTHR24198">
    <property type="entry name" value="ANKYRIN REPEAT AND PROTEIN KINASE DOMAIN-CONTAINING PROTEIN"/>
    <property type="match status" value="1"/>
</dbReference>
<feature type="repeat" description="ANK" evidence="3">
    <location>
        <begin position="141"/>
        <end position="173"/>
    </location>
</feature>
<evidence type="ECO:0000256" key="3">
    <source>
        <dbReference type="PROSITE-ProRule" id="PRU00023"/>
    </source>
</evidence>
<dbReference type="Pfam" id="PF12796">
    <property type="entry name" value="Ank_2"/>
    <property type="match status" value="2"/>
</dbReference>
<dbReference type="PANTHER" id="PTHR24198:SF165">
    <property type="entry name" value="ANKYRIN REPEAT-CONTAINING PROTEIN-RELATED"/>
    <property type="match status" value="1"/>
</dbReference>
<dbReference type="Proteomes" id="UP001148299">
    <property type="component" value="Unassembled WGS sequence"/>
</dbReference>
<feature type="repeat" description="ANK" evidence="3">
    <location>
        <begin position="33"/>
        <end position="65"/>
    </location>
</feature>
<dbReference type="InterPro" id="IPR002110">
    <property type="entry name" value="Ankyrin_rpt"/>
</dbReference>
<evidence type="ECO:0000256" key="2">
    <source>
        <dbReference type="ARBA" id="ARBA00023043"/>
    </source>
</evidence>
<protein>
    <submittedName>
        <fullName evidence="4">Glycerophosphocholine phosphodiesterase GDE1</fullName>
    </submittedName>
</protein>
<feature type="repeat" description="ANK" evidence="3">
    <location>
        <begin position="73"/>
        <end position="107"/>
    </location>
</feature>
<dbReference type="PROSITE" id="PS50297">
    <property type="entry name" value="ANK_REP_REGION"/>
    <property type="match status" value="3"/>
</dbReference>
<dbReference type="PRINTS" id="PR01415">
    <property type="entry name" value="ANKYRIN"/>
</dbReference>
<dbReference type="SUPFAM" id="SSF48403">
    <property type="entry name" value="Ankyrin repeat"/>
    <property type="match status" value="1"/>
</dbReference>
<keyword evidence="5" id="KW-1185">Reference proteome</keyword>
<accession>A0A9W9QY51</accession>
<dbReference type="Gene3D" id="1.25.40.20">
    <property type="entry name" value="Ankyrin repeat-containing domain"/>
    <property type="match status" value="3"/>
</dbReference>
<proteinExistence type="predicted"/>
<evidence type="ECO:0000256" key="1">
    <source>
        <dbReference type="ARBA" id="ARBA00022737"/>
    </source>
</evidence>
<dbReference type="InterPro" id="IPR036770">
    <property type="entry name" value="Ankyrin_rpt-contain_sf"/>
</dbReference>
<reference evidence="4" key="2">
    <citation type="journal article" date="2023" name="IMA Fungus">
        <title>Comparative genomic study of the Penicillium genus elucidates a diverse pangenome and 15 lateral gene transfer events.</title>
        <authorList>
            <person name="Petersen C."/>
            <person name="Sorensen T."/>
            <person name="Nielsen M.R."/>
            <person name="Sondergaard T.E."/>
            <person name="Sorensen J.L."/>
            <person name="Fitzpatrick D.A."/>
            <person name="Frisvad J.C."/>
            <person name="Nielsen K.L."/>
        </authorList>
    </citation>
    <scope>NUCLEOTIDE SEQUENCE</scope>
    <source>
        <strain evidence="4">IBT 35675</strain>
    </source>
</reference>
<comment type="caution">
    <text evidence="4">The sequence shown here is derived from an EMBL/GenBank/DDBJ whole genome shotgun (WGS) entry which is preliminary data.</text>
</comment>
<evidence type="ECO:0000313" key="4">
    <source>
        <dbReference type="EMBL" id="KAJ5350257.1"/>
    </source>
</evidence>
<name>A0A9W9QY51_PENBR</name>
<sequence length="194" mass="20973">MDDYGGPLHLVTDHNIAKLLLDHGADVNDLSDLGETPFHVAARNGRLDVAKLLLDHGAHINAHGYEIIDTFDVRATPLRYALEALGNHFLMAKLLLDRGADHNLADSEEGTALHVAARLGCEKSTKLLLDHGAPLDVQDDTGWTALHIASYLGHSAVAKVLVNCGAYLNILDRQGNSPTDLATMMLVLARYEAN</sequence>
<organism evidence="4 5">
    <name type="scientific">Penicillium brevicompactum</name>
    <dbReference type="NCBI Taxonomy" id="5074"/>
    <lineage>
        <taxon>Eukaryota</taxon>
        <taxon>Fungi</taxon>
        <taxon>Dikarya</taxon>
        <taxon>Ascomycota</taxon>
        <taxon>Pezizomycotina</taxon>
        <taxon>Eurotiomycetes</taxon>
        <taxon>Eurotiomycetidae</taxon>
        <taxon>Eurotiales</taxon>
        <taxon>Aspergillaceae</taxon>
        <taxon>Penicillium</taxon>
    </lineage>
</organism>
<dbReference type="SMART" id="SM00248">
    <property type="entry name" value="ANK"/>
    <property type="match status" value="5"/>
</dbReference>
<feature type="repeat" description="ANK" evidence="3">
    <location>
        <begin position="108"/>
        <end position="140"/>
    </location>
</feature>
<dbReference type="AlphaFoldDB" id="A0A9W9QY51"/>
<dbReference type="EMBL" id="JAPZBR010000006">
    <property type="protein sequence ID" value="KAJ5350257.1"/>
    <property type="molecule type" value="Genomic_DNA"/>
</dbReference>